<evidence type="ECO:0000256" key="9">
    <source>
        <dbReference type="ARBA" id="ARBA00022490"/>
    </source>
</evidence>
<evidence type="ECO:0000256" key="1">
    <source>
        <dbReference type="ARBA" id="ARBA00000683"/>
    </source>
</evidence>
<comment type="catalytic activity">
    <reaction evidence="1 17">
        <text>L-histidyl-[protein] + phosphoenolpyruvate = N(pros)-phospho-L-histidyl-[protein] + pyruvate</text>
        <dbReference type="Rhea" id="RHEA:23880"/>
        <dbReference type="Rhea" id="RHEA-COMP:9745"/>
        <dbReference type="Rhea" id="RHEA-COMP:9746"/>
        <dbReference type="ChEBI" id="CHEBI:15361"/>
        <dbReference type="ChEBI" id="CHEBI:29979"/>
        <dbReference type="ChEBI" id="CHEBI:58702"/>
        <dbReference type="ChEBI" id="CHEBI:64837"/>
        <dbReference type="EC" id="2.7.3.9"/>
    </reaction>
</comment>
<evidence type="ECO:0000256" key="8">
    <source>
        <dbReference type="ARBA" id="ARBA00022448"/>
    </source>
</evidence>
<accession>A0ABP9LK91</accession>
<comment type="cofactor">
    <cofactor evidence="2 17">
        <name>Mg(2+)</name>
        <dbReference type="ChEBI" id="CHEBI:18420"/>
    </cofactor>
</comment>
<feature type="domain" description="Phosphotransferase system enzyme I N-terminal" evidence="20">
    <location>
        <begin position="7"/>
        <end position="129"/>
    </location>
</feature>
<dbReference type="Gene3D" id="3.50.30.10">
    <property type="entry name" value="Phosphohistidine domain"/>
    <property type="match status" value="1"/>
</dbReference>
<name>A0ABP9LK91_9GAMM</name>
<evidence type="ECO:0000256" key="17">
    <source>
        <dbReference type="PIRNR" id="PIRNR000732"/>
    </source>
</evidence>
<dbReference type="PRINTS" id="PR01736">
    <property type="entry name" value="PHPHTRNFRASE"/>
</dbReference>
<evidence type="ECO:0000313" key="22">
    <source>
        <dbReference type="Proteomes" id="UP001501083"/>
    </source>
</evidence>
<keyword evidence="15 17" id="KW-0460">Magnesium</keyword>
<evidence type="ECO:0000256" key="7">
    <source>
        <dbReference type="ARBA" id="ARBA00016544"/>
    </source>
</evidence>
<dbReference type="Pfam" id="PF02896">
    <property type="entry name" value="PEP-utilizers_C"/>
    <property type="match status" value="1"/>
</dbReference>
<evidence type="ECO:0000259" key="20">
    <source>
        <dbReference type="Pfam" id="PF05524"/>
    </source>
</evidence>
<organism evidence="21 22">
    <name type="scientific">Lysobacter panacisoli</name>
    <dbReference type="NCBI Taxonomy" id="1255263"/>
    <lineage>
        <taxon>Bacteria</taxon>
        <taxon>Pseudomonadati</taxon>
        <taxon>Pseudomonadota</taxon>
        <taxon>Gammaproteobacteria</taxon>
        <taxon>Lysobacterales</taxon>
        <taxon>Lysobacteraceae</taxon>
        <taxon>Lysobacter</taxon>
    </lineage>
</organism>
<keyword evidence="22" id="KW-1185">Reference proteome</keyword>
<dbReference type="SUPFAM" id="SSF51621">
    <property type="entry name" value="Phosphoenolpyruvate/pyruvate domain"/>
    <property type="match status" value="1"/>
</dbReference>
<dbReference type="Pfam" id="PF05524">
    <property type="entry name" value="PEP-utilisers_N"/>
    <property type="match status" value="1"/>
</dbReference>
<keyword evidence="11 17" id="KW-0808">Transferase</keyword>
<dbReference type="InterPro" id="IPR024692">
    <property type="entry name" value="PTS_EI"/>
</dbReference>
<comment type="caution">
    <text evidence="21">The sequence shown here is derived from an EMBL/GenBank/DDBJ whole genome shotgun (WGS) entry which is preliminary data.</text>
</comment>
<keyword evidence="10 17" id="KW-0762">Sugar transport</keyword>
<keyword evidence="12 17" id="KW-0598">Phosphotransferase system</keyword>
<sequence>MRQEFLGHGASRGSALGRARVRLPHVLEVAEEHIPARAVEAELARLHAAIATVRNEMFALRERLHGALAHEVGEFLDLHSLLLDDPELLQGLDELIRTGRYSADYALRLQRDRIASVFQTMDDAYFRSRVDDIDQVIGRLHAALHRRDAAMPGVAGEILVTDNVAPAEIAQLQAQGVMAIITTAGSVLSHSAILARSLHLPLVVGAAQAMQKINDGDVLAVDGASGRIILEPDAADLRAHRARVRELARERKQLHRLRREPTRTLDGADIKLFANAESREDVAEAHALGAAGVGLYRTEFLFLQRNELPDEEEQFRVYRDVVLGMTGRTVTIRTLDLGADKADRTGLALRDEPNPALGLRGVRLSLARQGLMEAQLRALVRASGYGPLRILLPMVSTREEVRAVRTMLKRVTEELRAQGCEIADNVPLGAMIEVPAAAIALPAFIGSVDFLSIGTNDLVQYLLAADRNNEALTSLYTPLHPAVLRLIRDVIRQGVKRGKPVAVCGEIAGDPHFAPMLLALGLTEFSLHPATLLEVRRTIRHCDLSRLQANAPALLRARDRKAIETWLHDNAPQPWKVDPAAALSR</sequence>
<keyword evidence="9 17" id="KW-0963">Cytoplasm</keyword>
<dbReference type="EC" id="2.7.3.9" evidence="6 17"/>
<dbReference type="Proteomes" id="UP001501083">
    <property type="component" value="Unassembled WGS sequence"/>
</dbReference>
<feature type="domain" description="PEP-utilising enzyme mobile" evidence="18">
    <location>
        <begin position="155"/>
        <end position="226"/>
    </location>
</feature>
<evidence type="ECO:0000259" key="18">
    <source>
        <dbReference type="Pfam" id="PF00391"/>
    </source>
</evidence>
<comment type="subcellular location">
    <subcellularLocation>
        <location evidence="4 17">Cytoplasm</location>
    </subcellularLocation>
</comment>
<dbReference type="NCBIfam" id="TIGR01417">
    <property type="entry name" value="PTS_I_fam"/>
    <property type="match status" value="1"/>
</dbReference>
<evidence type="ECO:0000256" key="15">
    <source>
        <dbReference type="ARBA" id="ARBA00022842"/>
    </source>
</evidence>
<evidence type="ECO:0000256" key="16">
    <source>
        <dbReference type="ARBA" id="ARBA00033235"/>
    </source>
</evidence>
<dbReference type="RefSeq" id="WP_158984784.1">
    <property type="nucleotide sequence ID" value="NZ_BAABKY010000002.1"/>
</dbReference>
<reference evidence="22" key="1">
    <citation type="journal article" date="2019" name="Int. J. Syst. Evol. Microbiol.">
        <title>The Global Catalogue of Microorganisms (GCM) 10K type strain sequencing project: providing services to taxonomists for standard genome sequencing and annotation.</title>
        <authorList>
            <consortium name="The Broad Institute Genomics Platform"/>
            <consortium name="The Broad Institute Genome Sequencing Center for Infectious Disease"/>
            <person name="Wu L."/>
            <person name="Ma J."/>
        </authorList>
    </citation>
    <scope>NUCLEOTIDE SEQUENCE [LARGE SCALE GENOMIC DNA]</scope>
    <source>
        <strain evidence="22">JCM 19212</strain>
    </source>
</reference>
<dbReference type="SUPFAM" id="SSF47831">
    <property type="entry name" value="Enzyme I of the PEP:sugar phosphotransferase system HPr-binding (sub)domain"/>
    <property type="match status" value="1"/>
</dbReference>
<evidence type="ECO:0000256" key="4">
    <source>
        <dbReference type="ARBA" id="ARBA00004496"/>
    </source>
</evidence>
<dbReference type="InterPro" id="IPR000121">
    <property type="entry name" value="PEP_util_C"/>
</dbReference>
<gene>
    <name evidence="21" type="primary">ptsP</name>
    <name evidence="21" type="ORF">GCM10025759_24500</name>
</gene>
<evidence type="ECO:0000256" key="6">
    <source>
        <dbReference type="ARBA" id="ARBA00012232"/>
    </source>
</evidence>
<dbReference type="InterPro" id="IPR015813">
    <property type="entry name" value="Pyrv/PenolPyrv_kinase-like_dom"/>
</dbReference>
<dbReference type="InterPro" id="IPR036637">
    <property type="entry name" value="Phosphohistidine_dom_sf"/>
</dbReference>
<evidence type="ECO:0000256" key="14">
    <source>
        <dbReference type="ARBA" id="ARBA00022777"/>
    </source>
</evidence>
<evidence type="ECO:0000256" key="2">
    <source>
        <dbReference type="ARBA" id="ARBA00001946"/>
    </source>
</evidence>
<evidence type="ECO:0000259" key="19">
    <source>
        <dbReference type="Pfam" id="PF02896"/>
    </source>
</evidence>
<dbReference type="Gene3D" id="1.10.274.10">
    <property type="entry name" value="PtsI, HPr-binding domain"/>
    <property type="match status" value="1"/>
</dbReference>
<keyword evidence="14 17" id="KW-0418">Kinase</keyword>
<dbReference type="PANTHER" id="PTHR46244:SF3">
    <property type="entry name" value="PHOSPHOENOLPYRUVATE-PROTEIN PHOSPHOTRANSFERASE"/>
    <property type="match status" value="1"/>
</dbReference>
<evidence type="ECO:0000256" key="10">
    <source>
        <dbReference type="ARBA" id="ARBA00022597"/>
    </source>
</evidence>
<evidence type="ECO:0000256" key="13">
    <source>
        <dbReference type="ARBA" id="ARBA00022723"/>
    </source>
</evidence>
<dbReference type="PIRSF" id="PIRSF000732">
    <property type="entry name" value="PTS_enzyme_I"/>
    <property type="match status" value="1"/>
</dbReference>
<dbReference type="Pfam" id="PF00391">
    <property type="entry name" value="PEP-utilizers"/>
    <property type="match status" value="1"/>
</dbReference>
<comment type="similarity">
    <text evidence="5 17">Belongs to the PEP-utilizing enzyme family.</text>
</comment>
<evidence type="ECO:0000256" key="11">
    <source>
        <dbReference type="ARBA" id="ARBA00022679"/>
    </source>
</evidence>
<protein>
    <recommendedName>
        <fullName evidence="7 17">Phosphoenolpyruvate-protein phosphotransferase</fullName>
        <ecNumber evidence="6 17">2.7.3.9</ecNumber>
    </recommendedName>
    <alternativeName>
        <fullName evidence="16 17">Phosphotransferase system, enzyme I</fullName>
    </alternativeName>
</protein>
<dbReference type="PANTHER" id="PTHR46244">
    <property type="entry name" value="PHOSPHOENOLPYRUVATE-PROTEIN PHOSPHOTRANSFERASE"/>
    <property type="match status" value="1"/>
</dbReference>
<evidence type="ECO:0000313" key="21">
    <source>
        <dbReference type="EMBL" id="GAA5077918.1"/>
    </source>
</evidence>
<dbReference type="InterPro" id="IPR023151">
    <property type="entry name" value="PEP_util_CS"/>
</dbReference>
<comment type="function">
    <text evidence="3 17">General (non sugar-specific) component of the phosphoenolpyruvate-dependent sugar phosphotransferase system (sugar PTS). This major carbohydrate active-transport system catalyzes the phosphorylation of incoming sugar substrates concomitantly with their translocation across the cell membrane. Enzyme I transfers the phosphoryl group from phosphoenolpyruvate (PEP) to the phosphoryl carrier protein (HPr).</text>
</comment>
<evidence type="ECO:0000256" key="3">
    <source>
        <dbReference type="ARBA" id="ARBA00002728"/>
    </source>
</evidence>
<dbReference type="InterPro" id="IPR050499">
    <property type="entry name" value="PEP-utilizing_PTS_enzyme"/>
</dbReference>
<proteinExistence type="inferred from homology"/>
<keyword evidence="8 17" id="KW-0813">Transport</keyword>
<dbReference type="InterPro" id="IPR008731">
    <property type="entry name" value="PTS_EIN"/>
</dbReference>
<dbReference type="InterPro" id="IPR040442">
    <property type="entry name" value="Pyrv_kinase-like_dom_sf"/>
</dbReference>
<feature type="domain" description="PEP-utilising enzyme C-terminal" evidence="19">
    <location>
        <begin position="252"/>
        <end position="543"/>
    </location>
</feature>
<dbReference type="EMBL" id="BAABKY010000002">
    <property type="protein sequence ID" value="GAA5077918.1"/>
    <property type="molecule type" value="Genomic_DNA"/>
</dbReference>
<dbReference type="PROSITE" id="PS00742">
    <property type="entry name" value="PEP_ENZYMES_2"/>
    <property type="match status" value="1"/>
</dbReference>
<dbReference type="InterPro" id="IPR006318">
    <property type="entry name" value="PTS_EI-like"/>
</dbReference>
<evidence type="ECO:0000256" key="12">
    <source>
        <dbReference type="ARBA" id="ARBA00022683"/>
    </source>
</evidence>
<dbReference type="SUPFAM" id="SSF52009">
    <property type="entry name" value="Phosphohistidine domain"/>
    <property type="match status" value="1"/>
</dbReference>
<evidence type="ECO:0000256" key="5">
    <source>
        <dbReference type="ARBA" id="ARBA00007837"/>
    </source>
</evidence>
<dbReference type="InterPro" id="IPR008279">
    <property type="entry name" value="PEP-util_enz_mobile_dom"/>
</dbReference>
<dbReference type="InterPro" id="IPR036618">
    <property type="entry name" value="PtsI_HPr-bd_sf"/>
</dbReference>
<dbReference type="Gene3D" id="3.20.20.60">
    <property type="entry name" value="Phosphoenolpyruvate-binding domains"/>
    <property type="match status" value="1"/>
</dbReference>
<keyword evidence="13 17" id="KW-0479">Metal-binding</keyword>